<sequence>MKPLAVMLGLVLLVGCNADERGHVVCLEKGVYKGKADTQISDATRTDLRQRIALQSEGPARVATPPGMAVMPSGEAAATGRIAGQKF</sequence>
<evidence type="ECO:0000313" key="2">
    <source>
        <dbReference type="EMBL" id="RAU22333.1"/>
    </source>
</evidence>
<feature type="region of interest" description="Disordered" evidence="1">
    <location>
        <begin position="59"/>
        <end position="87"/>
    </location>
</feature>
<dbReference type="RefSeq" id="WP_112144025.1">
    <property type="nucleotide sequence ID" value="NZ_PGTO01000005.1"/>
</dbReference>
<evidence type="ECO:0000256" key="1">
    <source>
        <dbReference type="SAM" id="MobiDB-lite"/>
    </source>
</evidence>
<keyword evidence="3" id="KW-1185">Reference proteome</keyword>
<dbReference type="EMBL" id="PGTO01000005">
    <property type="protein sequence ID" value="RAU22333.1"/>
    <property type="molecule type" value="Genomic_DNA"/>
</dbReference>
<comment type="caution">
    <text evidence="2">The sequence shown here is derived from an EMBL/GenBank/DDBJ whole genome shotgun (WGS) entry which is preliminary data.</text>
</comment>
<dbReference type="OrthoDB" id="7307625at2"/>
<name>A0A364NZ60_9PROT</name>
<protein>
    <submittedName>
        <fullName evidence="2">Uncharacterized protein</fullName>
    </submittedName>
</protein>
<accession>A0A364NZ60</accession>
<dbReference type="AlphaFoldDB" id="A0A364NZ60"/>
<proteinExistence type="predicted"/>
<evidence type="ECO:0000313" key="3">
    <source>
        <dbReference type="Proteomes" id="UP000251075"/>
    </source>
</evidence>
<reference evidence="2 3" key="1">
    <citation type="submission" date="2017-11" db="EMBL/GenBank/DDBJ databases">
        <title>Draft genome sequence of magnetotactic bacterium Magnetospirillum kuznetsovii LBB-42.</title>
        <authorList>
            <person name="Grouzdev D.S."/>
            <person name="Rysina M.S."/>
            <person name="Baslerov R.V."/>
            <person name="Koziaeva V."/>
        </authorList>
    </citation>
    <scope>NUCLEOTIDE SEQUENCE [LARGE SCALE GENOMIC DNA]</scope>
    <source>
        <strain evidence="2 3">LBB-42</strain>
    </source>
</reference>
<gene>
    <name evidence="2" type="ORF">CU669_09455</name>
</gene>
<dbReference type="PROSITE" id="PS51257">
    <property type="entry name" value="PROKAR_LIPOPROTEIN"/>
    <property type="match status" value="1"/>
</dbReference>
<dbReference type="Proteomes" id="UP000251075">
    <property type="component" value="Unassembled WGS sequence"/>
</dbReference>
<organism evidence="2 3">
    <name type="scientific">Paramagnetospirillum kuznetsovii</name>
    <dbReference type="NCBI Taxonomy" id="2053833"/>
    <lineage>
        <taxon>Bacteria</taxon>
        <taxon>Pseudomonadati</taxon>
        <taxon>Pseudomonadota</taxon>
        <taxon>Alphaproteobacteria</taxon>
        <taxon>Rhodospirillales</taxon>
        <taxon>Magnetospirillaceae</taxon>
        <taxon>Paramagnetospirillum</taxon>
    </lineage>
</organism>